<feature type="compositionally biased region" description="Polar residues" evidence="1">
    <location>
        <begin position="412"/>
        <end position="430"/>
    </location>
</feature>
<evidence type="ECO:0000313" key="3">
    <source>
        <dbReference type="EnsemblMetazoa" id="CLYHEMP018395.1"/>
    </source>
</evidence>
<feature type="compositionally biased region" description="Low complexity" evidence="1">
    <location>
        <begin position="544"/>
        <end position="558"/>
    </location>
</feature>
<dbReference type="SUPFAM" id="SSF54695">
    <property type="entry name" value="POZ domain"/>
    <property type="match status" value="1"/>
</dbReference>
<dbReference type="OrthoDB" id="550012at2759"/>
<dbReference type="EnsemblMetazoa" id="CLYHEMT018395.1">
    <property type="protein sequence ID" value="CLYHEMP018395.1"/>
    <property type="gene ID" value="CLYHEMG018395"/>
</dbReference>
<name>A0A7M5X6Q5_9CNID</name>
<dbReference type="AlphaFoldDB" id="A0A7M5X6Q5"/>
<accession>A0A7M5X6Q5</accession>
<proteinExistence type="predicted"/>
<dbReference type="PANTHER" id="PTHR20946:SF0">
    <property type="entry name" value="SANT AND BTB DOMAIN REGULATOR OF CLASS SWITCH RECOMBINATION"/>
    <property type="match status" value="1"/>
</dbReference>
<dbReference type="GeneID" id="136811765"/>
<evidence type="ECO:0000256" key="1">
    <source>
        <dbReference type="SAM" id="MobiDB-lite"/>
    </source>
</evidence>
<feature type="region of interest" description="Disordered" evidence="1">
    <location>
        <begin position="1"/>
        <end position="24"/>
    </location>
</feature>
<dbReference type="Gene3D" id="3.30.710.10">
    <property type="entry name" value="Potassium Channel Kv1.1, Chain A"/>
    <property type="match status" value="1"/>
</dbReference>
<dbReference type="InterPro" id="IPR011333">
    <property type="entry name" value="SKP1/BTB/POZ_sf"/>
</dbReference>
<feature type="region of interest" description="Disordered" evidence="1">
    <location>
        <begin position="543"/>
        <end position="566"/>
    </location>
</feature>
<protein>
    <recommendedName>
        <fullName evidence="2">SANT and BTB domain-containing protein</fullName>
    </recommendedName>
</protein>
<dbReference type="PANTHER" id="PTHR20946">
    <property type="entry name" value="SANT AND BTB DOMAIN REGULATOR OF CLASS SWITCH RECOMBINATION"/>
    <property type="match status" value="1"/>
</dbReference>
<feature type="region of interest" description="Disordered" evidence="1">
    <location>
        <begin position="390"/>
        <end position="430"/>
    </location>
</feature>
<evidence type="ECO:0000259" key="2">
    <source>
        <dbReference type="Pfam" id="PF11822"/>
    </source>
</evidence>
<dbReference type="InterPro" id="IPR045902">
    <property type="entry name" value="SANBR-like"/>
</dbReference>
<keyword evidence="4" id="KW-1185">Reference proteome</keyword>
<dbReference type="RefSeq" id="XP_066924486.1">
    <property type="nucleotide sequence ID" value="XM_067068385.1"/>
</dbReference>
<dbReference type="InterPro" id="IPR021777">
    <property type="entry name" value="SANBR_BTB"/>
</dbReference>
<organism evidence="3 4">
    <name type="scientific">Clytia hemisphaerica</name>
    <dbReference type="NCBI Taxonomy" id="252671"/>
    <lineage>
        <taxon>Eukaryota</taxon>
        <taxon>Metazoa</taxon>
        <taxon>Cnidaria</taxon>
        <taxon>Hydrozoa</taxon>
        <taxon>Hydroidolina</taxon>
        <taxon>Leptothecata</taxon>
        <taxon>Obeliida</taxon>
        <taxon>Clytiidae</taxon>
        <taxon>Clytia</taxon>
    </lineage>
</organism>
<dbReference type="Proteomes" id="UP000594262">
    <property type="component" value="Unplaced"/>
</dbReference>
<dbReference type="Pfam" id="PF11822">
    <property type="entry name" value="BTB_SANBR"/>
    <property type="match status" value="1"/>
</dbReference>
<evidence type="ECO:0000313" key="4">
    <source>
        <dbReference type="Proteomes" id="UP000594262"/>
    </source>
</evidence>
<feature type="domain" description="SANT and BTB" evidence="2">
    <location>
        <begin position="35"/>
        <end position="133"/>
    </location>
</feature>
<reference evidence="3" key="1">
    <citation type="submission" date="2021-01" db="UniProtKB">
        <authorList>
            <consortium name="EnsemblMetazoa"/>
        </authorList>
    </citation>
    <scope>IDENTIFICATION</scope>
</reference>
<sequence>MSRSSSTLPPLPGSPGVFNCKNEKKSESQKKMDITIHVCDEAKNLKKDFSCPKSLLLEEMKYFQDYLSSDHQTWEDIDISVHCDVKIFDWLIRYVKRDKENPDSGPILSAKSAVSILISSEFLKMAKLVERCITFCHDHMSEIIASPCNMNCINDLLVKRISATFTQHDLEQVIDKKDKFKSKLFCKKIEELFNPNFSNEYSHNNASKLYKCLHCQKLLIPPVEQSIKCTVARTMIDHHGNLQYVHSRDTTWDVQEYLQNLKQQFKTWRSVFWRVWSVINFLQCNHCDEVFPVSDYNCCRYHPQQPIRNGTQAIAYPCCDQKSFHFEPIKSKNGCKFGNHQVSFKDNDVLHSQVIFDELLGVVSLVCEERTPIQEHTAYSLDAMIKTEQSRKNKHITSVTNKEEKHNKNNKRPVSQKQRPPLRLNSSKSNFVFQKPTKYSDLSEEDNSDLDEPGIVRIVIQHKDAPTRVKTSAKTWNNDLPIRLNQDLQRESDVKRMNDLIKKLSISKPPSTHNSTQILQQDKSTLDGGLYCRIESKIRNSLQSNNVHSSNSLTNTSTHAKGHKYK</sequence>